<keyword evidence="1" id="KW-0808">Transferase</keyword>
<sequence length="32" mass="3652">MMYGCWASGSGKSAIRHMFTISLKETLLRNDF</sequence>
<proteinExistence type="predicted"/>
<dbReference type="GO" id="GO:0016301">
    <property type="term" value="F:kinase activity"/>
    <property type="evidence" value="ECO:0007669"/>
    <property type="project" value="UniProtKB-KW"/>
</dbReference>
<accession>A0A8S5NH48</accession>
<name>A0A8S5NH48_9CAUD</name>
<keyword evidence="1" id="KW-0418">Kinase</keyword>
<organism evidence="1">
    <name type="scientific">Siphoviridae sp. ctgu013</name>
    <dbReference type="NCBI Taxonomy" id="2826421"/>
    <lineage>
        <taxon>Viruses</taxon>
        <taxon>Duplodnaviria</taxon>
        <taxon>Heunggongvirae</taxon>
        <taxon>Uroviricota</taxon>
        <taxon>Caudoviricetes</taxon>
    </lineage>
</organism>
<reference evidence="1" key="1">
    <citation type="journal article" date="2021" name="Proc. Natl. Acad. Sci. U.S.A.">
        <title>A Catalog of Tens of Thousands of Viruses from Human Metagenomes Reveals Hidden Associations with Chronic Diseases.</title>
        <authorList>
            <person name="Tisza M.J."/>
            <person name="Buck C.B."/>
        </authorList>
    </citation>
    <scope>NUCLEOTIDE SEQUENCE</scope>
    <source>
        <strain evidence="1">Ctgu013</strain>
    </source>
</reference>
<protein>
    <submittedName>
        <fullName evidence="1">Shikimate kinase</fullName>
    </submittedName>
</protein>
<dbReference type="EMBL" id="BK015171">
    <property type="protein sequence ID" value="DAD93993.1"/>
    <property type="molecule type" value="Genomic_DNA"/>
</dbReference>
<evidence type="ECO:0000313" key="1">
    <source>
        <dbReference type="EMBL" id="DAD93993.1"/>
    </source>
</evidence>